<protein>
    <submittedName>
        <fullName evidence="1">Uncharacterized protein</fullName>
    </submittedName>
</protein>
<name>A0A1M7PA38_9ACTN</name>
<sequence length="224" mass="24026">MTREARYLRGAFIAYEPGGYPDRRRVIPFRFNPESLSRTVAVEAGQQATGVEGAAPGASAPPASEAAADTAGAVKESFSVQIRLDFDDRDAEVSRFDPEFGIAPEIAAIEDLMYPAESDAAATSDGTEPVRAASPRPTVLLVWGRKRVLPVRISSLKIDESVYNSHLNPVRAEIEASLEVLGEAAARDDPAVRSALDHTGAGRRELARLYYDTTAAQGSTILPL</sequence>
<keyword evidence="2" id="KW-1185">Reference proteome</keyword>
<dbReference type="OrthoDB" id="661223at2"/>
<accession>A0A1M7PA38</accession>
<evidence type="ECO:0000313" key="2">
    <source>
        <dbReference type="Proteomes" id="UP000184440"/>
    </source>
</evidence>
<organism evidence="1 2">
    <name type="scientific">Cryptosporangium aurantiacum</name>
    <dbReference type="NCBI Taxonomy" id="134849"/>
    <lineage>
        <taxon>Bacteria</taxon>
        <taxon>Bacillati</taxon>
        <taxon>Actinomycetota</taxon>
        <taxon>Actinomycetes</taxon>
        <taxon>Cryptosporangiales</taxon>
        <taxon>Cryptosporangiaceae</taxon>
        <taxon>Cryptosporangium</taxon>
    </lineage>
</organism>
<reference evidence="1 2" key="1">
    <citation type="submission" date="2016-11" db="EMBL/GenBank/DDBJ databases">
        <authorList>
            <person name="Jaros S."/>
            <person name="Januszkiewicz K."/>
            <person name="Wedrychowicz H."/>
        </authorList>
    </citation>
    <scope>NUCLEOTIDE SEQUENCE [LARGE SCALE GENOMIC DNA]</scope>
    <source>
        <strain evidence="1 2">DSM 46144</strain>
    </source>
</reference>
<dbReference type="RefSeq" id="WP_073255578.1">
    <property type="nucleotide sequence ID" value="NZ_FRCS01000003.1"/>
</dbReference>
<evidence type="ECO:0000313" key="1">
    <source>
        <dbReference type="EMBL" id="SHN13611.1"/>
    </source>
</evidence>
<dbReference type="STRING" id="134849.SAMN05443668_103108"/>
<gene>
    <name evidence="1" type="ORF">SAMN05443668_103108</name>
</gene>
<dbReference type="EMBL" id="FRCS01000003">
    <property type="protein sequence ID" value="SHN13611.1"/>
    <property type="molecule type" value="Genomic_DNA"/>
</dbReference>
<dbReference type="Proteomes" id="UP000184440">
    <property type="component" value="Unassembled WGS sequence"/>
</dbReference>
<dbReference type="AlphaFoldDB" id="A0A1M7PA38"/>
<proteinExistence type="predicted"/>